<dbReference type="SUPFAM" id="SSF56808">
    <property type="entry name" value="Ribosomal protein L1"/>
    <property type="match status" value="1"/>
</dbReference>
<comment type="caution">
    <text evidence="11">The sequence shown here is derived from an EMBL/GenBank/DDBJ whole genome shotgun (WGS) entry which is preliminary data.</text>
</comment>
<keyword evidence="3 9" id="KW-0699">rRNA-binding</keyword>
<dbReference type="PIRSF" id="PIRSF002155">
    <property type="entry name" value="Ribosomal_L1"/>
    <property type="match status" value="1"/>
</dbReference>
<comment type="function">
    <text evidence="9">Binds directly to 23S rRNA. The L1 stalk is quite mobile in the ribosome, and is involved in E site tRNA release.</text>
</comment>
<keyword evidence="9" id="KW-0820">tRNA-binding</keyword>
<dbReference type="CDD" id="cd00403">
    <property type="entry name" value="Ribosomal_L1"/>
    <property type="match status" value="1"/>
</dbReference>
<evidence type="ECO:0000256" key="8">
    <source>
        <dbReference type="ARBA" id="ARBA00035241"/>
    </source>
</evidence>
<evidence type="ECO:0000256" key="5">
    <source>
        <dbReference type="ARBA" id="ARBA00022884"/>
    </source>
</evidence>
<dbReference type="Gene3D" id="3.30.190.20">
    <property type="match status" value="1"/>
</dbReference>
<proteinExistence type="inferred from homology"/>
<dbReference type="HAMAP" id="MF_01318_B">
    <property type="entry name" value="Ribosomal_uL1_B"/>
    <property type="match status" value="1"/>
</dbReference>
<name>A0A9D2JH15_9ENTE</name>
<dbReference type="Gene3D" id="3.40.50.790">
    <property type="match status" value="1"/>
</dbReference>
<dbReference type="PANTHER" id="PTHR36427">
    <property type="entry name" value="54S RIBOSOMAL PROTEIN L1, MITOCHONDRIAL"/>
    <property type="match status" value="1"/>
</dbReference>
<dbReference type="EMBL" id="DXBN01000100">
    <property type="protein sequence ID" value="HIZ53126.1"/>
    <property type="molecule type" value="Genomic_DNA"/>
</dbReference>
<comment type="subunit">
    <text evidence="9">Part of the 50S ribosomal subunit.</text>
</comment>
<dbReference type="GO" id="GO:0015934">
    <property type="term" value="C:large ribosomal subunit"/>
    <property type="evidence" value="ECO:0007669"/>
    <property type="project" value="InterPro"/>
</dbReference>
<keyword evidence="7 9" id="KW-0687">Ribonucleoprotein</keyword>
<dbReference type="InterPro" id="IPR016095">
    <property type="entry name" value="Ribosomal_uL1_3-a/b-sand"/>
</dbReference>
<sequence length="229" mass="24491">MAKKSKKMQDALKKVDATKAYSLEEAVALAKETNIAKFDATVEVAYRLNVDPKKADQQIRGAVVLPNGTGKTQSVLVFAKGEKAKEAEAAGADFVGEGDLAQKILGGWFDFDVVVATPDMMAEVGKLGRVLGPKGLMPNPKTGTVTMDVTKAIEEVKAGKVTYRVDKAGNVHVPIGKVSFDDAKLVENFRTIHDVLVKAKPAAAKGQYMRNISVTTTFGPGVHVDQNSF</sequence>
<dbReference type="GO" id="GO:0019843">
    <property type="term" value="F:rRNA binding"/>
    <property type="evidence" value="ECO:0007669"/>
    <property type="project" value="UniProtKB-UniRule"/>
</dbReference>
<keyword evidence="4 9" id="KW-0810">Translation regulation</keyword>
<accession>A0A9D2JH15</accession>
<dbReference type="AlphaFoldDB" id="A0A9D2JH15"/>
<protein>
    <recommendedName>
        <fullName evidence="8 9">Large ribosomal subunit protein uL1</fullName>
    </recommendedName>
</protein>
<dbReference type="InterPro" id="IPR023673">
    <property type="entry name" value="Ribosomal_uL1_CS"/>
</dbReference>
<dbReference type="PROSITE" id="PS01199">
    <property type="entry name" value="RIBOSOMAL_L1"/>
    <property type="match status" value="1"/>
</dbReference>
<evidence type="ECO:0000256" key="7">
    <source>
        <dbReference type="ARBA" id="ARBA00023274"/>
    </source>
</evidence>
<dbReference type="FunFam" id="3.40.50.790:FF:000001">
    <property type="entry name" value="50S ribosomal protein L1"/>
    <property type="match status" value="1"/>
</dbReference>
<evidence type="ECO:0000256" key="1">
    <source>
        <dbReference type="ARBA" id="ARBA00010531"/>
    </source>
</evidence>
<dbReference type="GO" id="GO:0003735">
    <property type="term" value="F:structural constituent of ribosome"/>
    <property type="evidence" value="ECO:0007669"/>
    <property type="project" value="InterPro"/>
</dbReference>
<evidence type="ECO:0000256" key="3">
    <source>
        <dbReference type="ARBA" id="ARBA00022730"/>
    </source>
</evidence>
<keyword evidence="2 9" id="KW-0678">Repressor</keyword>
<dbReference type="GO" id="GO:0006412">
    <property type="term" value="P:translation"/>
    <property type="evidence" value="ECO:0007669"/>
    <property type="project" value="UniProtKB-UniRule"/>
</dbReference>
<evidence type="ECO:0000256" key="6">
    <source>
        <dbReference type="ARBA" id="ARBA00022980"/>
    </source>
</evidence>
<reference evidence="11" key="2">
    <citation type="submission" date="2021-04" db="EMBL/GenBank/DDBJ databases">
        <authorList>
            <person name="Gilroy R."/>
        </authorList>
    </citation>
    <scope>NUCLEOTIDE SEQUENCE</scope>
    <source>
        <strain evidence="11">CHK172-16539</strain>
    </source>
</reference>
<evidence type="ECO:0000313" key="11">
    <source>
        <dbReference type="EMBL" id="HIZ53126.1"/>
    </source>
</evidence>
<comment type="function">
    <text evidence="9">Protein L1 is also a translational repressor protein, it controls the translation of the L11 operon by binding to its mRNA.</text>
</comment>
<evidence type="ECO:0000256" key="9">
    <source>
        <dbReference type="HAMAP-Rule" id="MF_01318"/>
    </source>
</evidence>
<gene>
    <name evidence="9 11" type="primary">rplA</name>
    <name evidence="11" type="ORF">IAA20_04185</name>
</gene>
<reference evidence="11" key="1">
    <citation type="journal article" date="2021" name="PeerJ">
        <title>Extensive microbial diversity within the chicken gut microbiome revealed by metagenomics and culture.</title>
        <authorList>
            <person name="Gilroy R."/>
            <person name="Ravi A."/>
            <person name="Getino M."/>
            <person name="Pursley I."/>
            <person name="Horton D.L."/>
            <person name="Alikhan N.F."/>
            <person name="Baker D."/>
            <person name="Gharbi K."/>
            <person name="Hall N."/>
            <person name="Watson M."/>
            <person name="Adriaenssens E.M."/>
            <person name="Foster-Nyarko E."/>
            <person name="Jarju S."/>
            <person name="Secka A."/>
            <person name="Antonio M."/>
            <person name="Oren A."/>
            <person name="Chaudhuri R.R."/>
            <person name="La Ragione R."/>
            <person name="Hildebrand F."/>
            <person name="Pallen M.J."/>
        </authorList>
    </citation>
    <scope>NUCLEOTIDE SEQUENCE</scope>
    <source>
        <strain evidence="11">CHK172-16539</strain>
    </source>
</reference>
<evidence type="ECO:0000256" key="2">
    <source>
        <dbReference type="ARBA" id="ARBA00022491"/>
    </source>
</evidence>
<keyword evidence="5 9" id="KW-0694">RNA-binding</keyword>
<dbReference type="PANTHER" id="PTHR36427:SF3">
    <property type="entry name" value="LARGE RIBOSOMAL SUBUNIT PROTEIN UL1M"/>
    <property type="match status" value="1"/>
</dbReference>
<evidence type="ECO:0000256" key="10">
    <source>
        <dbReference type="RuleBase" id="RU000659"/>
    </source>
</evidence>
<keyword evidence="6 9" id="KW-0689">Ribosomal protein</keyword>
<dbReference type="GO" id="GO:0006417">
    <property type="term" value="P:regulation of translation"/>
    <property type="evidence" value="ECO:0007669"/>
    <property type="project" value="UniProtKB-KW"/>
</dbReference>
<dbReference type="InterPro" id="IPR028364">
    <property type="entry name" value="Ribosomal_uL1/biogenesis"/>
</dbReference>
<dbReference type="InterPro" id="IPR023674">
    <property type="entry name" value="Ribosomal_uL1-like"/>
</dbReference>
<dbReference type="GO" id="GO:0000049">
    <property type="term" value="F:tRNA binding"/>
    <property type="evidence" value="ECO:0007669"/>
    <property type="project" value="UniProtKB-KW"/>
</dbReference>
<evidence type="ECO:0000313" key="12">
    <source>
        <dbReference type="Proteomes" id="UP000824063"/>
    </source>
</evidence>
<comment type="similarity">
    <text evidence="1 9 10">Belongs to the universal ribosomal protein uL1 family.</text>
</comment>
<dbReference type="Proteomes" id="UP000824063">
    <property type="component" value="Unassembled WGS sequence"/>
</dbReference>
<dbReference type="Pfam" id="PF00687">
    <property type="entry name" value="Ribosomal_L1"/>
    <property type="match status" value="1"/>
</dbReference>
<dbReference type="InterPro" id="IPR005878">
    <property type="entry name" value="Ribosom_uL1_bac-type"/>
</dbReference>
<dbReference type="InterPro" id="IPR002143">
    <property type="entry name" value="Ribosomal_uL1"/>
</dbReference>
<evidence type="ECO:0000256" key="4">
    <source>
        <dbReference type="ARBA" id="ARBA00022845"/>
    </source>
</evidence>
<dbReference type="NCBIfam" id="TIGR01169">
    <property type="entry name" value="rplA_bact"/>
    <property type="match status" value="1"/>
</dbReference>
<organism evidence="11 12">
    <name type="scientific">Candidatus Enterococcus avicola</name>
    <dbReference type="NCBI Taxonomy" id="2838561"/>
    <lineage>
        <taxon>Bacteria</taxon>
        <taxon>Bacillati</taxon>
        <taxon>Bacillota</taxon>
        <taxon>Bacilli</taxon>
        <taxon>Lactobacillales</taxon>
        <taxon>Enterococcaceae</taxon>
        <taxon>Enterococcus</taxon>
    </lineage>
</organism>